<evidence type="ECO:0000313" key="3">
    <source>
        <dbReference type="Proteomes" id="UP001162060"/>
    </source>
</evidence>
<organism evidence="2 3">
    <name type="scientific">Peronospora matthiolae</name>
    <dbReference type="NCBI Taxonomy" id="2874970"/>
    <lineage>
        <taxon>Eukaryota</taxon>
        <taxon>Sar</taxon>
        <taxon>Stramenopiles</taxon>
        <taxon>Oomycota</taxon>
        <taxon>Peronosporomycetes</taxon>
        <taxon>Peronosporales</taxon>
        <taxon>Peronosporaceae</taxon>
        <taxon>Peronospora</taxon>
    </lineage>
</organism>
<evidence type="ECO:0000313" key="2">
    <source>
        <dbReference type="EMBL" id="CAK7908965.1"/>
    </source>
</evidence>
<dbReference type="EMBL" id="CAKLBY020000035">
    <property type="protein sequence ID" value="CAK7908289.1"/>
    <property type="molecule type" value="Genomic_DNA"/>
</dbReference>
<gene>
    <name evidence="1" type="ORF">PM001_LOCUS3697</name>
    <name evidence="2" type="ORF">PM001_LOCUS3835</name>
</gene>
<name>A0AAV1T8W5_9STRA</name>
<dbReference type="AlphaFoldDB" id="A0AAV1T8W5"/>
<dbReference type="EMBL" id="CAKLBY020000035">
    <property type="protein sequence ID" value="CAK7908965.1"/>
    <property type="molecule type" value="Genomic_DNA"/>
</dbReference>
<reference evidence="2" key="1">
    <citation type="submission" date="2024-01" db="EMBL/GenBank/DDBJ databases">
        <authorList>
            <person name="Webb A."/>
        </authorList>
    </citation>
    <scope>NUCLEOTIDE SEQUENCE</scope>
    <source>
        <strain evidence="2">Pm1</strain>
    </source>
</reference>
<proteinExistence type="predicted"/>
<protein>
    <submittedName>
        <fullName evidence="2">Uncharacterized protein</fullName>
    </submittedName>
</protein>
<evidence type="ECO:0000313" key="1">
    <source>
        <dbReference type="EMBL" id="CAK7908289.1"/>
    </source>
</evidence>
<accession>A0AAV1T8W5</accession>
<sequence length="482" mass="53831">MASVSTTVQATSESQQLELSIVAIPNAAQSVETTESEPCLSERSLREQKLEEDGNAIVTSGDFASTEEERMFGISNVFANVKEQAKKVGPGISSVLSAGAEHVAQVWKVVPAVSSAVRAQAERVVVALDSAKTSVVKQLHVPFGVHALKKADSEDANKAVERLEKLVWGPSVVKELDGDFALVKELDDVPENTMVRLDTIEESLKKYRSLRESFPKHLDDSLTAKKVRGFIFAADATDANSGADPDVFYSMVYRDWLLKDLGLVDASRKEMTDKGHELLEQLLKNPVALKLFGPLMDETRQLDEIYSALSRPKIGFSQMEEDAAELLVKIHTYVKLLDKKTAKKKQAEIDQWVKNHYKIVVEGWKLPEMKNHLRITDETRRDSLAFEMLVGLKVARMKNDLFKEGTPEVVQNKAFHVVDDLEKDKLAQKYLPEAVGSDKSEQQIVHLLDEGNIELGEVQHTDVMEASKLLMRVRELVKHMSI</sequence>
<dbReference type="Proteomes" id="UP001162060">
    <property type="component" value="Unassembled WGS sequence"/>
</dbReference>
<comment type="caution">
    <text evidence="2">The sequence shown here is derived from an EMBL/GenBank/DDBJ whole genome shotgun (WGS) entry which is preliminary data.</text>
</comment>